<accession>A0A948TGN6</accession>
<dbReference type="PROSITE" id="PS51257">
    <property type="entry name" value="PROKAR_LIPOPROTEIN"/>
    <property type="match status" value="1"/>
</dbReference>
<evidence type="ECO:0000313" key="3">
    <source>
        <dbReference type="Proteomes" id="UP000733611"/>
    </source>
</evidence>
<dbReference type="EMBL" id="JAHLFE010000107">
    <property type="protein sequence ID" value="MBU3844293.1"/>
    <property type="molecule type" value="Genomic_DNA"/>
</dbReference>
<protein>
    <submittedName>
        <fullName evidence="2">Uncharacterized protein</fullName>
    </submittedName>
</protein>
<organism evidence="2 3">
    <name type="scientific">Candidatus Anaerobiospirillum pullicola</name>
    <dbReference type="NCBI Taxonomy" id="2838451"/>
    <lineage>
        <taxon>Bacteria</taxon>
        <taxon>Pseudomonadati</taxon>
        <taxon>Pseudomonadota</taxon>
        <taxon>Gammaproteobacteria</taxon>
        <taxon>Aeromonadales</taxon>
        <taxon>Succinivibrionaceae</taxon>
        <taxon>Anaerobiospirillum</taxon>
    </lineage>
</organism>
<comment type="caution">
    <text evidence="2">The sequence shown here is derived from an EMBL/GenBank/DDBJ whole genome shotgun (WGS) entry which is preliminary data.</text>
</comment>
<sequence>MVVFLRRSWRDAGAAVLALVAATILSGCQTSARASNDGGMAIFSMPLWADNSAVRLPADTTSTATAKMSLTAEHHA</sequence>
<evidence type="ECO:0000256" key="1">
    <source>
        <dbReference type="SAM" id="SignalP"/>
    </source>
</evidence>
<feature type="signal peptide" evidence="1">
    <location>
        <begin position="1"/>
        <end position="34"/>
    </location>
</feature>
<dbReference type="Proteomes" id="UP000733611">
    <property type="component" value="Unassembled WGS sequence"/>
</dbReference>
<reference evidence="2" key="1">
    <citation type="journal article" date="2021" name="PeerJ">
        <title>Extensive microbial diversity within the chicken gut microbiome revealed by metagenomics and culture.</title>
        <authorList>
            <person name="Gilroy R."/>
            <person name="Ravi A."/>
            <person name="Getino M."/>
            <person name="Pursley I."/>
            <person name="Horton D.L."/>
            <person name="Alikhan N.F."/>
            <person name="Baker D."/>
            <person name="Gharbi K."/>
            <person name="Hall N."/>
            <person name="Watson M."/>
            <person name="Adriaenssens E.M."/>
            <person name="Foster-Nyarko E."/>
            <person name="Jarju S."/>
            <person name="Secka A."/>
            <person name="Antonio M."/>
            <person name="Oren A."/>
            <person name="Chaudhuri R.R."/>
            <person name="La Ragione R."/>
            <person name="Hildebrand F."/>
            <person name="Pallen M.J."/>
        </authorList>
    </citation>
    <scope>NUCLEOTIDE SEQUENCE</scope>
    <source>
        <strain evidence="2">378</strain>
    </source>
</reference>
<keyword evidence="1" id="KW-0732">Signal</keyword>
<feature type="chain" id="PRO_5037130343" evidence="1">
    <location>
        <begin position="35"/>
        <end position="76"/>
    </location>
</feature>
<reference evidence="2" key="2">
    <citation type="submission" date="2021-04" db="EMBL/GenBank/DDBJ databases">
        <authorList>
            <person name="Gilroy R."/>
        </authorList>
    </citation>
    <scope>NUCLEOTIDE SEQUENCE</scope>
    <source>
        <strain evidence="2">378</strain>
    </source>
</reference>
<evidence type="ECO:0000313" key="2">
    <source>
        <dbReference type="EMBL" id="MBU3844293.1"/>
    </source>
</evidence>
<dbReference type="AlphaFoldDB" id="A0A948TGN6"/>
<gene>
    <name evidence="2" type="ORF">H9847_05420</name>
</gene>
<name>A0A948TGN6_9GAMM</name>
<proteinExistence type="predicted"/>